<keyword evidence="10" id="KW-1185">Reference proteome</keyword>
<evidence type="ECO:0000259" key="8">
    <source>
        <dbReference type="PROSITE" id="PS51387"/>
    </source>
</evidence>
<dbReference type="GO" id="GO:0008609">
    <property type="term" value="F:alkylglycerone-phosphate synthase activity"/>
    <property type="evidence" value="ECO:0007669"/>
    <property type="project" value="InterPro"/>
</dbReference>
<dbReference type="Gene3D" id="3.30.465.10">
    <property type="match status" value="1"/>
</dbReference>
<dbReference type="PANTHER" id="PTHR46568:SF1">
    <property type="entry name" value="ALKYLDIHYDROXYACETONEPHOSPHATE SYNTHASE, PEROXISOMAL"/>
    <property type="match status" value="1"/>
</dbReference>
<dbReference type="Gene3D" id="3.30.43.10">
    <property type="entry name" value="Uridine Diphospho-n-acetylenolpyruvylglucosamine Reductase, domain 2"/>
    <property type="match status" value="1"/>
</dbReference>
<feature type="site" description="Important for enzyme activity" evidence="7">
    <location>
        <position position="260"/>
    </location>
</feature>
<name>A0A9J6NWP7_9CLOT</name>
<accession>A0A9J6NWP7</accession>
<dbReference type="InterPro" id="IPR025650">
    <property type="entry name" value="Alkyl-DHAP_Synthase"/>
</dbReference>
<evidence type="ECO:0000256" key="3">
    <source>
        <dbReference type="ARBA" id="ARBA00022827"/>
    </source>
</evidence>
<reference evidence="9" key="1">
    <citation type="journal article" date="2021" name="mSystems">
        <title>Bacteria and Archaea Synergistically Convert Glycine Betaine to Biogenic Methane in the Formosa Cold Seep of the South China Sea.</title>
        <authorList>
            <person name="Li L."/>
            <person name="Zhang W."/>
            <person name="Zhang S."/>
            <person name="Song L."/>
            <person name="Sun Q."/>
            <person name="Zhang H."/>
            <person name="Xiang H."/>
            <person name="Dong X."/>
        </authorList>
    </citation>
    <scope>NUCLEOTIDE SEQUENCE</scope>
    <source>
        <strain evidence="9">ZWT</strain>
    </source>
</reference>
<evidence type="ECO:0000313" key="9">
    <source>
        <dbReference type="EMBL" id="MCM1988329.1"/>
    </source>
</evidence>
<comment type="similarity">
    <text evidence="1">Belongs to the FAD-binding oxidoreductase/transferase type 4 family.</text>
</comment>
<dbReference type="PROSITE" id="PS51387">
    <property type="entry name" value="FAD_PCMH"/>
    <property type="match status" value="1"/>
</dbReference>
<evidence type="ECO:0000256" key="7">
    <source>
        <dbReference type="PIRSR" id="PIRSR625650-4"/>
    </source>
</evidence>
<dbReference type="AlphaFoldDB" id="A0A9J6NWP7"/>
<reference evidence="9" key="2">
    <citation type="submission" date="2021-04" db="EMBL/GenBank/DDBJ databases">
        <authorList>
            <person name="Dong X."/>
        </authorList>
    </citation>
    <scope>NUCLEOTIDE SEQUENCE</scope>
    <source>
        <strain evidence="9">ZWT</strain>
    </source>
</reference>
<dbReference type="Proteomes" id="UP001056429">
    <property type="component" value="Unassembled WGS sequence"/>
</dbReference>
<organism evidence="9 10">
    <name type="scientific">Oceanirhabdus seepicola</name>
    <dbReference type="NCBI Taxonomy" id="2828781"/>
    <lineage>
        <taxon>Bacteria</taxon>
        <taxon>Bacillati</taxon>
        <taxon>Bacillota</taxon>
        <taxon>Clostridia</taxon>
        <taxon>Eubacteriales</taxon>
        <taxon>Clostridiaceae</taxon>
        <taxon>Oceanirhabdus</taxon>
    </lineage>
</organism>
<dbReference type="InterPro" id="IPR036318">
    <property type="entry name" value="FAD-bd_PCMH-like_sf"/>
</dbReference>
<dbReference type="GO" id="GO:0071949">
    <property type="term" value="F:FAD binding"/>
    <property type="evidence" value="ECO:0007669"/>
    <property type="project" value="InterPro"/>
</dbReference>
<dbReference type="EMBL" id="JAGSOJ010000001">
    <property type="protein sequence ID" value="MCM1988329.1"/>
    <property type="molecule type" value="Genomic_DNA"/>
</dbReference>
<protein>
    <submittedName>
        <fullName evidence="9">FAD-binding oxidoreductase</fullName>
    </submittedName>
</protein>
<dbReference type="InterPro" id="IPR016164">
    <property type="entry name" value="FAD-linked_Oxase-like_C"/>
</dbReference>
<evidence type="ECO:0000256" key="5">
    <source>
        <dbReference type="PIRSR" id="PIRSR625650-1"/>
    </source>
</evidence>
<dbReference type="InterPro" id="IPR016167">
    <property type="entry name" value="FAD-bd_PCMH_sub1"/>
</dbReference>
<comment type="caution">
    <text evidence="9">The sequence shown here is derived from an EMBL/GenBank/DDBJ whole genome shotgun (WGS) entry which is preliminary data.</text>
</comment>
<feature type="binding site" evidence="6">
    <location>
        <begin position="209"/>
        <end position="215"/>
    </location>
    <ligand>
        <name>FAD</name>
        <dbReference type="ChEBI" id="CHEBI:57692"/>
    </ligand>
</feature>
<dbReference type="Pfam" id="PF02913">
    <property type="entry name" value="FAD-oxidase_C"/>
    <property type="match status" value="1"/>
</dbReference>
<evidence type="ECO:0000256" key="4">
    <source>
        <dbReference type="ARBA" id="ARBA00023002"/>
    </source>
</evidence>
<dbReference type="Gene3D" id="3.30.70.3450">
    <property type="match status" value="1"/>
</dbReference>
<dbReference type="PANTHER" id="PTHR46568">
    <property type="entry name" value="ALKYLDIHYDROXYACETONEPHOSPHATE SYNTHASE, PEROXISOMAL"/>
    <property type="match status" value="1"/>
</dbReference>
<keyword evidence="2" id="KW-0285">Flavoprotein</keyword>
<dbReference type="InterPro" id="IPR016171">
    <property type="entry name" value="Vanillyl_alc_oxidase_C-sub2"/>
</dbReference>
<keyword evidence="4" id="KW-0560">Oxidoreductase</keyword>
<feature type="domain" description="FAD-binding PCMH-type" evidence="8">
    <location>
        <begin position="47"/>
        <end position="225"/>
    </location>
</feature>
<dbReference type="InterPro" id="IPR016166">
    <property type="entry name" value="FAD-bd_PCMH"/>
</dbReference>
<evidence type="ECO:0000256" key="6">
    <source>
        <dbReference type="PIRSR" id="PIRSR625650-3"/>
    </source>
</evidence>
<proteinExistence type="inferred from homology"/>
<dbReference type="Gene3D" id="1.10.45.10">
    <property type="entry name" value="Vanillyl-alcohol Oxidase, Chain A, domain 4"/>
    <property type="match status" value="1"/>
</dbReference>
<feature type="active site" description="Proton donor/acceptor" evidence="5">
    <location>
        <position position="389"/>
    </location>
</feature>
<gene>
    <name evidence="9" type="ORF">KDK92_01145</name>
</gene>
<dbReference type="Gene3D" id="3.40.462.40">
    <property type="entry name" value="FAD-linked oxidase, cap domain/gating helix"/>
    <property type="match status" value="1"/>
</dbReference>
<dbReference type="Pfam" id="PF01565">
    <property type="entry name" value="FAD_binding_4"/>
    <property type="match status" value="1"/>
</dbReference>
<dbReference type="GO" id="GO:0008610">
    <property type="term" value="P:lipid biosynthetic process"/>
    <property type="evidence" value="ECO:0007669"/>
    <property type="project" value="InterPro"/>
</dbReference>
<dbReference type="SUPFAM" id="SSF55103">
    <property type="entry name" value="FAD-linked oxidases, C-terminal domain"/>
    <property type="match status" value="1"/>
</dbReference>
<comment type="cofactor">
    <cofactor evidence="6">
        <name>FAD</name>
        <dbReference type="ChEBI" id="CHEBI:57692"/>
    </cofactor>
</comment>
<dbReference type="InterPro" id="IPR006094">
    <property type="entry name" value="Oxid_FAD_bind_N"/>
</dbReference>
<sequence length="474" mass="52804">MKRENVIENFERILSKEQVLTQEDLLQEYATDITGLRMVQKHFGWKSENLATCILKIHTKEEASEVLKVLNEENIVSVPRTGGSGVCLGLETPRESVVLDLSDMNEILNINEENLTVTVQAGVPLEVLENTLNKKGYTTGHFPQSLPLAQMGGLVATRSIGQFSTMYGGIEDLLVGIEAVLPNGEIVNIKNIPRKSTGPDLRHIWLGSEGTMGVITEVTVKIFPKPEERWMQAYAIDSFQKGLDIIKEIVQTGWKPAVTRLHDATEAAESYGPFIEKGESIMLFLSEGPEGYPTLEGNAVDKIAKKYGARALGSKPLEVWLVHRNDICDHLDMYAKQGAVADTCEISAMWSDIGKIYKEVIERVSKEVPHLVAVTGHSSHSYQQGTNIYFMMGAMCKPSIEEAQKTYDQLFGIIMETTLKYNGSICHHHGVGRYRAKWMKEELGSSYQMLEKIKDAFDPNGIMNKGVLLPLSEK</sequence>
<evidence type="ECO:0000256" key="1">
    <source>
        <dbReference type="ARBA" id="ARBA00008000"/>
    </source>
</evidence>
<keyword evidence="3 6" id="KW-0274">FAD</keyword>
<dbReference type="RefSeq" id="WP_250857200.1">
    <property type="nucleotide sequence ID" value="NZ_JAGSOJ010000001.1"/>
</dbReference>
<evidence type="ECO:0000313" key="10">
    <source>
        <dbReference type="Proteomes" id="UP001056429"/>
    </source>
</evidence>
<dbReference type="InterPro" id="IPR004113">
    <property type="entry name" value="FAD-bd_oxidored_4_C"/>
</dbReference>
<evidence type="ECO:0000256" key="2">
    <source>
        <dbReference type="ARBA" id="ARBA00022630"/>
    </source>
</evidence>
<dbReference type="GO" id="GO:0016491">
    <property type="term" value="F:oxidoreductase activity"/>
    <property type="evidence" value="ECO:0007669"/>
    <property type="project" value="UniProtKB-KW"/>
</dbReference>
<dbReference type="InterPro" id="IPR016169">
    <property type="entry name" value="FAD-bd_PCMH_sub2"/>
</dbReference>
<dbReference type="SUPFAM" id="SSF56176">
    <property type="entry name" value="FAD-binding/transporter-associated domain-like"/>
    <property type="match status" value="1"/>
</dbReference>